<proteinExistence type="predicted"/>
<feature type="compositionally biased region" description="Basic and acidic residues" evidence="1">
    <location>
        <begin position="202"/>
        <end position="214"/>
    </location>
</feature>
<keyword evidence="2" id="KW-1133">Transmembrane helix</keyword>
<name>A0A7S4EXN0_CHRCT</name>
<gene>
    <name evidence="3" type="ORF">PCAR00345_LOCUS11744</name>
</gene>
<feature type="transmembrane region" description="Helical" evidence="2">
    <location>
        <begin position="331"/>
        <end position="354"/>
    </location>
</feature>
<organism evidence="3">
    <name type="scientific">Chrysotila carterae</name>
    <name type="common">Marine alga</name>
    <name type="synonym">Syracosphaera carterae</name>
    <dbReference type="NCBI Taxonomy" id="13221"/>
    <lineage>
        <taxon>Eukaryota</taxon>
        <taxon>Haptista</taxon>
        <taxon>Haptophyta</taxon>
        <taxon>Prymnesiophyceae</taxon>
        <taxon>Isochrysidales</taxon>
        <taxon>Isochrysidaceae</taxon>
        <taxon>Chrysotila</taxon>
    </lineage>
</organism>
<reference evidence="3" key="1">
    <citation type="submission" date="2021-01" db="EMBL/GenBank/DDBJ databases">
        <authorList>
            <person name="Corre E."/>
            <person name="Pelletier E."/>
            <person name="Niang G."/>
            <person name="Scheremetjew M."/>
            <person name="Finn R."/>
            <person name="Kale V."/>
            <person name="Holt S."/>
            <person name="Cochrane G."/>
            <person name="Meng A."/>
            <person name="Brown T."/>
            <person name="Cohen L."/>
        </authorList>
    </citation>
    <scope>NUCLEOTIDE SEQUENCE</scope>
    <source>
        <strain evidence="3">CCMP645</strain>
    </source>
</reference>
<feature type="compositionally biased region" description="Basic and acidic residues" evidence="1">
    <location>
        <begin position="405"/>
        <end position="414"/>
    </location>
</feature>
<feature type="compositionally biased region" description="Pro residues" evidence="1">
    <location>
        <begin position="31"/>
        <end position="59"/>
    </location>
</feature>
<feature type="compositionally biased region" description="Polar residues" evidence="1">
    <location>
        <begin position="365"/>
        <end position="375"/>
    </location>
</feature>
<keyword evidence="2" id="KW-0812">Transmembrane</keyword>
<feature type="region of interest" description="Disordered" evidence="1">
    <location>
        <begin position="25"/>
        <end position="61"/>
    </location>
</feature>
<evidence type="ECO:0000313" key="3">
    <source>
        <dbReference type="EMBL" id="CAE0759150.1"/>
    </source>
</evidence>
<dbReference type="EMBL" id="HBIZ01018768">
    <property type="protein sequence ID" value="CAE0759150.1"/>
    <property type="molecule type" value="Transcribed_RNA"/>
</dbReference>
<feature type="region of interest" description="Disordered" evidence="1">
    <location>
        <begin position="177"/>
        <end position="249"/>
    </location>
</feature>
<keyword evidence="2" id="KW-0472">Membrane</keyword>
<feature type="region of interest" description="Disordered" evidence="1">
    <location>
        <begin position="363"/>
        <end position="424"/>
    </location>
</feature>
<dbReference type="AlphaFoldDB" id="A0A7S4EXN0"/>
<feature type="compositionally biased region" description="Acidic residues" evidence="1">
    <location>
        <begin position="215"/>
        <end position="245"/>
    </location>
</feature>
<protein>
    <submittedName>
        <fullName evidence="3">Uncharacterized protein</fullName>
    </submittedName>
</protein>
<evidence type="ECO:0000256" key="2">
    <source>
        <dbReference type="SAM" id="Phobius"/>
    </source>
</evidence>
<sequence length="424" mass="44318">MGKAKCPPWCSQYTCQQWQCKTCTDPGQTCQPPPFPPLPPPPLPSPPPSPSPPPPPRPELPFGVCPCAVDGERMRALSDPSPAEGGGGGGYDGGAAAAAAAGDGGGGGFSDGGRVSATNLTTGRRAAASTAEHPCFWDESCPGYGCNAFGFPKCRFCGFELFNRCPVSPPPPAPPLPIVLPPPPSPPPSPAKPPLEAVVEEADQKSSKRVPTSDREDDDDENDDDDEGEDESEEGDEGEQGDEGDDARISDETSISYRSSQSYIAGFSTSSDGIGRRWGVSSTPSADGAAAQRASLLLSASESGVGAQTLRPANVYLSATSSMFLSTYTHVAGMTLFLAGIVVLVVVVVSKYVAAFSRDAVTMPAPTNDNVTTERLPQKTEAKAKKATRRGPSESELAPLQQDAETARQAEKASARVKPQRKRR</sequence>
<accession>A0A7S4EXN0</accession>
<evidence type="ECO:0000256" key="1">
    <source>
        <dbReference type="SAM" id="MobiDB-lite"/>
    </source>
</evidence>
<feature type="compositionally biased region" description="Pro residues" evidence="1">
    <location>
        <begin position="177"/>
        <end position="193"/>
    </location>
</feature>